<proteinExistence type="predicted"/>
<keyword evidence="1" id="KW-0479">Metal-binding</keyword>
<evidence type="ECO:0000256" key="1">
    <source>
        <dbReference type="PROSITE-ProRule" id="PRU00042"/>
    </source>
</evidence>
<dbReference type="InterPro" id="IPR013087">
    <property type="entry name" value="Znf_C2H2_type"/>
</dbReference>
<dbReference type="PANTHER" id="PTHR21020:SF0">
    <property type="entry name" value="ZINC FINGER PROTEIN 800"/>
    <property type="match status" value="1"/>
</dbReference>
<evidence type="ECO:0000256" key="2">
    <source>
        <dbReference type="SAM" id="MobiDB-lite"/>
    </source>
</evidence>
<feature type="compositionally biased region" description="Polar residues" evidence="2">
    <location>
        <begin position="1103"/>
        <end position="1114"/>
    </location>
</feature>
<protein>
    <recommendedName>
        <fullName evidence="3">C2H2-type domain-containing protein</fullName>
    </recommendedName>
</protein>
<feature type="compositionally biased region" description="Low complexity" evidence="2">
    <location>
        <begin position="1213"/>
        <end position="1223"/>
    </location>
</feature>
<evidence type="ECO:0000313" key="5">
    <source>
        <dbReference type="Proteomes" id="UP001208570"/>
    </source>
</evidence>
<feature type="domain" description="C2H2-type" evidence="3">
    <location>
        <begin position="1062"/>
        <end position="1090"/>
    </location>
</feature>
<feature type="domain" description="C2H2-type" evidence="3">
    <location>
        <begin position="882"/>
        <end position="905"/>
    </location>
</feature>
<accession>A0AAD9IXA4</accession>
<keyword evidence="1" id="KW-0863">Zinc-finger</keyword>
<dbReference type="Proteomes" id="UP001208570">
    <property type="component" value="Unassembled WGS sequence"/>
</dbReference>
<dbReference type="Gene3D" id="3.30.160.60">
    <property type="entry name" value="Classic Zinc Finger"/>
    <property type="match status" value="2"/>
</dbReference>
<dbReference type="PROSITE" id="PS00028">
    <property type="entry name" value="ZINC_FINGER_C2H2_1"/>
    <property type="match status" value="5"/>
</dbReference>
<evidence type="ECO:0000313" key="4">
    <source>
        <dbReference type="EMBL" id="KAK2142662.1"/>
    </source>
</evidence>
<organism evidence="4 5">
    <name type="scientific">Paralvinella palmiformis</name>
    <dbReference type="NCBI Taxonomy" id="53620"/>
    <lineage>
        <taxon>Eukaryota</taxon>
        <taxon>Metazoa</taxon>
        <taxon>Spiralia</taxon>
        <taxon>Lophotrochozoa</taxon>
        <taxon>Annelida</taxon>
        <taxon>Polychaeta</taxon>
        <taxon>Sedentaria</taxon>
        <taxon>Canalipalpata</taxon>
        <taxon>Terebellida</taxon>
        <taxon>Terebelliformia</taxon>
        <taxon>Alvinellidae</taxon>
        <taxon>Paralvinella</taxon>
    </lineage>
</organism>
<feature type="domain" description="C2H2-type" evidence="3">
    <location>
        <begin position="199"/>
        <end position="222"/>
    </location>
</feature>
<dbReference type="GO" id="GO:0008270">
    <property type="term" value="F:zinc ion binding"/>
    <property type="evidence" value="ECO:0007669"/>
    <property type="project" value="UniProtKB-KW"/>
</dbReference>
<dbReference type="SMART" id="SM00355">
    <property type="entry name" value="ZnF_C2H2"/>
    <property type="match status" value="11"/>
</dbReference>
<feature type="region of interest" description="Disordered" evidence="2">
    <location>
        <begin position="368"/>
        <end position="433"/>
    </location>
</feature>
<keyword evidence="1" id="KW-0862">Zinc</keyword>
<dbReference type="PROSITE" id="PS50157">
    <property type="entry name" value="ZINC_FINGER_C2H2_2"/>
    <property type="match status" value="3"/>
</dbReference>
<evidence type="ECO:0000259" key="3">
    <source>
        <dbReference type="PROSITE" id="PS50157"/>
    </source>
</evidence>
<sequence>MATGDLSVLRSPIQIGVTGFMQLLQSYHVGTDEVKQALVHHCDFIMECKVCRSLFRGLPNFLAHKRHYCEDPNCNVEVSLENVRIVQSSSTLVGSASNAYTDGTKEEDGSSQSIFFKSLINDSSDSATTTSPVKNDPDVQEGTAPIPCQGICGFTSFLIHHNLIDKSGQVCSLCKFKTAYAKRMRCHMHTDHLKKSYFFQCSHCLKVYSTQTTLQSHLVLAHNIASSEASRSASSKKTKVEKFVINGKVYNPPLCKPQGEFKDVSRQIVLKIFNTLGILNFTDREQYRAKCRLHPNENLDGFQNIRRHLVDFHLKSNNVCMFCVHSNSSFGHLVKHMVLSHDLTIDKIDGMKEEIKLHFSNEVTKQATALEEDEDERSSHTDESQASDDQSEDHSKYVHKNKANNPEKSDSLLKRKQSGVKQNNSSEPVGKRRKIEFDLRSPVKPVPASGTRTWLTFLRRNQFFLPNGKCRYCNSVLKSRRSQGKHLLNKHMRKQMLYQCKKCSLVFQQEFAFKSHAVSYHSIVVDTPSDFEVEKFVLQNGRVFDIPARLETAPVDIQATPATKNIHCPVENTDSSGISSTVLYSEREMLLAIITCMYIIKFKVTSSQMAQCVHHSDVALPSFVHVIEHLVSNHIKDDYTCFMCPFRRKDASSLVKHMAVCHHMSVDRIQRLREKIKSNFNVAKLTDSRKVNFASICLKATDQIIGILNSSRDGHRSDDGSMLTDSSVLETLHMNAEVKPSKCFFSSKDLVLALIDCLGVLKYHARPKTYQPNSKYLAMCLLHPSCQLDSLPKIISHLTDHHLKVAYRCSLCGVPTHSLEFLAEHLIRLHGLNVKKIAGMREAIRFSLLREHESLDNGPEPSPASAKAAPSSVTLPRSVRGIPCPRCGKKFTTFKRIAKHLKESHLVRPTLVGRLVKKLHMRMQRKDQKSKHMGAVAMNERVQTKSGRIIRKMSSDIHSDGDTAKDSMFGLEDIKCTICGRSYPTTSSAMGHVTKVHKMTTGEGRQYISHPVLSLKSLSNHHDTDSTTSDDNSTRDKRLRRSTVKIEDSDQVSVSLFGVEDLPCKICMKSFPKRGGLVDHYMRHHSITRNEVYNMLQAQKNIGNPKSQVGQSSVENKRKQQTPKRCELSATTTDLCSVQSRNSEESKSETICDKTATVKHKDVEAVDSTSNTSSSSFQKDLTKMANDNEVESSQELVNDDIEIKIEEVDSDSKASSNQSATSSLGDGITVPAASSNQPQKHPTKGLYRCIQCCRFFAGGDGLIDSEQPQCKKCRKPMANRT</sequence>
<reference evidence="4" key="1">
    <citation type="journal article" date="2023" name="Mol. Biol. Evol.">
        <title>Third-Generation Sequencing Reveals the Adaptive Role of the Epigenome in Three Deep-Sea Polychaetes.</title>
        <authorList>
            <person name="Perez M."/>
            <person name="Aroh O."/>
            <person name="Sun Y."/>
            <person name="Lan Y."/>
            <person name="Juniper S.K."/>
            <person name="Young C.R."/>
            <person name="Angers B."/>
            <person name="Qian P.Y."/>
        </authorList>
    </citation>
    <scope>NUCLEOTIDE SEQUENCE</scope>
    <source>
        <strain evidence="4">P08H-3</strain>
    </source>
</reference>
<dbReference type="PANTHER" id="PTHR21020">
    <property type="entry name" value="ZINC FINGER PROTEIN 800"/>
    <property type="match status" value="1"/>
</dbReference>
<name>A0AAD9IXA4_9ANNE</name>
<dbReference type="InterPro" id="IPR039149">
    <property type="entry name" value="ZNF800"/>
</dbReference>
<feature type="region of interest" description="Disordered" evidence="2">
    <location>
        <begin position="1103"/>
        <end position="1126"/>
    </location>
</feature>
<gene>
    <name evidence="4" type="ORF">LSH36_926g00052</name>
</gene>
<comment type="caution">
    <text evidence="4">The sequence shown here is derived from an EMBL/GenBank/DDBJ whole genome shotgun (WGS) entry which is preliminary data.</text>
</comment>
<keyword evidence="5" id="KW-1185">Reference proteome</keyword>
<feature type="region of interest" description="Disordered" evidence="2">
    <location>
        <begin position="1207"/>
        <end position="1242"/>
    </location>
</feature>
<feature type="region of interest" description="Disordered" evidence="2">
    <location>
        <begin position="1018"/>
        <end position="1041"/>
    </location>
</feature>
<dbReference type="EMBL" id="JAODUP010000926">
    <property type="protein sequence ID" value="KAK2142662.1"/>
    <property type="molecule type" value="Genomic_DNA"/>
</dbReference>